<dbReference type="InterPro" id="IPR012349">
    <property type="entry name" value="Split_barrel_FMN-bd"/>
</dbReference>
<dbReference type="GO" id="GO:0008615">
    <property type="term" value="P:pyridoxine biosynthetic process"/>
    <property type="evidence" value="ECO:0007669"/>
    <property type="project" value="InterPro"/>
</dbReference>
<evidence type="ECO:0000256" key="4">
    <source>
        <dbReference type="ARBA" id="ARBA00023002"/>
    </source>
</evidence>
<accession>A0A161I7I1</accession>
<keyword evidence="4" id="KW-0560">Oxidoreductase</keyword>
<proteinExistence type="predicted"/>
<dbReference type="RefSeq" id="WP_063498300.1">
    <property type="nucleotide sequence ID" value="NZ_CP014579.1"/>
</dbReference>
<keyword evidence="3" id="KW-0288">FMN</keyword>
<evidence type="ECO:0000313" key="6">
    <source>
        <dbReference type="Proteomes" id="UP000076852"/>
    </source>
</evidence>
<evidence type="ECO:0000256" key="2">
    <source>
        <dbReference type="ARBA" id="ARBA00022630"/>
    </source>
</evidence>
<reference evidence="5 6" key="1">
    <citation type="journal article" date="2016" name="Gene">
        <title>PacBio SMRT assembly of a complex multi-replicon genome reveals chlorocatechol degradative operon in a region of genome plasticity.</title>
        <authorList>
            <person name="Ricker N."/>
            <person name="Shen S.Y."/>
            <person name="Goordial J."/>
            <person name="Jin S."/>
            <person name="Fulthorpe R.R."/>
        </authorList>
    </citation>
    <scope>NUCLEOTIDE SEQUENCE [LARGE SCALE GENOMIC DNA]</scope>
    <source>
        <strain evidence="5 6">OLGA172</strain>
    </source>
</reference>
<dbReference type="SUPFAM" id="SSF50475">
    <property type="entry name" value="FMN-binding split barrel"/>
    <property type="match status" value="1"/>
</dbReference>
<evidence type="ECO:0000256" key="3">
    <source>
        <dbReference type="ARBA" id="ARBA00022643"/>
    </source>
</evidence>
<gene>
    <name evidence="5" type="ORF">AYM40_21475</name>
</gene>
<comment type="cofactor">
    <cofactor evidence="1">
        <name>FMN</name>
        <dbReference type="ChEBI" id="CHEBI:58210"/>
    </cofactor>
</comment>
<keyword evidence="2" id="KW-0285">Flavoprotein</keyword>
<dbReference type="GO" id="GO:0010181">
    <property type="term" value="F:FMN binding"/>
    <property type="evidence" value="ECO:0007669"/>
    <property type="project" value="InterPro"/>
</dbReference>
<dbReference type="GO" id="GO:0004733">
    <property type="term" value="F:pyridoxamine phosphate oxidase activity"/>
    <property type="evidence" value="ECO:0007669"/>
    <property type="project" value="InterPro"/>
</dbReference>
<evidence type="ECO:0008006" key="7">
    <source>
        <dbReference type="Google" id="ProtNLM"/>
    </source>
</evidence>
<dbReference type="PANTHER" id="PTHR10851">
    <property type="entry name" value="PYRIDOXINE-5-PHOSPHATE OXIDASE"/>
    <property type="match status" value="1"/>
</dbReference>
<name>A0A161I7I1_9BURK</name>
<organism evidence="5 6">
    <name type="scientific">Paraburkholderia phytofirmans OLGA172</name>
    <dbReference type="NCBI Taxonomy" id="1417228"/>
    <lineage>
        <taxon>Bacteria</taxon>
        <taxon>Pseudomonadati</taxon>
        <taxon>Pseudomonadota</taxon>
        <taxon>Betaproteobacteria</taxon>
        <taxon>Burkholderiales</taxon>
        <taxon>Burkholderiaceae</taxon>
        <taxon>Paraburkholderia</taxon>
    </lineage>
</organism>
<dbReference type="EMBL" id="CP014579">
    <property type="protein sequence ID" value="ANB75003.1"/>
    <property type="molecule type" value="Genomic_DNA"/>
</dbReference>
<evidence type="ECO:0000313" key="5">
    <source>
        <dbReference type="EMBL" id="ANB75003.1"/>
    </source>
</evidence>
<dbReference type="OrthoDB" id="5736711at2"/>
<sequence>MDDALDFLLDKYQQGLPLEDARVRFAALVTLDAENLPMTRFVTIRSFTRAGISISVSGDSPKITHLMSNGKWELAGFWPVQLFQYRIRGTYEIRCGEDERATWHMKPEASRVLDVYHENVRPQSTPLASREQLLEEVATLRRNIDAGLTPFEAKKVSSLWLSPTFIETWEGSDDDRLHDRSIWKLSESKWVRTRLVP</sequence>
<dbReference type="Gene3D" id="2.30.110.10">
    <property type="entry name" value="Electron Transport, Fmn-binding Protein, Chain A"/>
    <property type="match status" value="1"/>
</dbReference>
<keyword evidence="6" id="KW-1185">Reference proteome</keyword>
<protein>
    <recommendedName>
        <fullName evidence="7">Pyridoxamine 5'-phosphate oxidase</fullName>
    </recommendedName>
</protein>
<evidence type="ECO:0000256" key="1">
    <source>
        <dbReference type="ARBA" id="ARBA00001917"/>
    </source>
</evidence>
<dbReference type="InterPro" id="IPR000659">
    <property type="entry name" value="Pyridox_Oxase"/>
</dbReference>
<dbReference type="STRING" id="1804984.AYM40_21475"/>
<dbReference type="KEGG" id="buz:AYM40_21475"/>
<dbReference type="AlphaFoldDB" id="A0A161I7I1"/>
<dbReference type="Proteomes" id="UP000076852">
    <property type="component" value="Chromosome 2"/>
</dbReference>
<dbReference type="PANTHER" id="PTHR10851:SF0">
    <property type="entry name" value="PYRIDOXINE-5'-PHOSPHATE OXIDASE"/>
    <property type="match status" value="1"/>
</dbReference>